<dbReference type="InterPro" id="IPR001173">
    <property type="entry name" value="Glyco_trans_2-like"/>
</dbReference>
<keyword evidence="3" id="KW-0808">Transferase</keyword>
<keyword evidence="3" id="KW-0012">Acyltransferase</keyword>
<evidence type="ECO:0000256" key="1">
    <source>
        <dbReference type="SAM" id="Phobius"/>
    </source>
</evidence>
<dbReference type="CDD" id="cd04179">
    <property type="entry name" value="DPM_DPG-synthase_like"/>
    <property type="match status" value="1"/>
</dbReference>
<feature type="domain" description="Phospholipid/glycerol acyltransferase" evidence="2">
    <location>
        <begin position="335"/>
        <end position="444"/>
    </location>
</feature>
<dbReference type="PANTHER" id="PTHR10859">
    <property type="entry name" value="GLYCOSYL TRANSFERASE"/>
    <property type="match status" value="1"/>
</dbReference>
<feature type="transmembrane region" description="Helical" evidence="1">
    <location>
        <begin position="264"/>
        <end position="286"/>
    </location>
</feature>
<dbReference type="Proteomes" id="UP000002772">
    <property type="component" value="Unassembled WGS sequence"/>
</dbReference>
<dbReference type="InterPro" id="IPR029044">
    <property type="entry name" value="Nucleotide-diphossugar_trans"/>
</dbReference>
<organism evidence="3 4">
    <name type="scientific">Hallella multisaccharivorax DSM 17128</name>
    <dbReference type="NCBI Taxonomy" id="688246"/>
    <lineage>
        <taxon>Bacteria</taxon>
        <taxon>Pseudomonadati</taxon>
        <taxon>Bacteroidota</taxon>
        <taxon>Bacteroidia</taxon>
        <taxon>Bacteroidales</taxon>
        <taxon>Prevotellaceae</taxon>
        <taxon>Hallella</taxon>
    </lineage>
</organism>
<dbReference type="OrthoDB" id="9810303at2"/>
<dbReference type="SUPFAM" id="SSF53448">
    <property type="entry name" value="Nucleotide-diphospho-sugar transferases"/>
    <property type="match status" value="1"/>
</dbReference>
<protein>
    <submittedName>
        <fullName evidence="3">Phospholipid/glycerol acyltransferase</fullName>
    </submittedName>
</protein>
<dbReference type="PANTHER" id="PTHR10859:SF91">
    <property type="entry name" value="DOLICHYL-PHOSPHATE BETA-GLUCOSYLTRANSFERASE"/>
    <property type="match status" value="1"/>
</dbReference>
<evidence type="ECO:0000313" key="4">
    <source>
        <dbReference type="Proteomes" id="UP000002772"/>
    </source>
</evidence>
<accession>F8N636</accession>
<dbReference type="STRING" id="688246.Premu_2864"/>
<keyword evidence="1" id="KW-1133">Transmembrane helix</keyword>
<keyword evidence="4" id="KW-1185">Reference proteome</keyword>
<dbReference type="InterPro" id="IPR002123">
    <property type="entry name" value="Plipid/glycerol_acylTrfase"/>
</dbReference>
<evidence type="ECO:0000259" key="2">
    <source>
        <dbReference type="SMART" id="SM00563"/>
    </source>
</evidence>
<dbReference type="AlphaFoldDB" id="F8N636"/>
<dbReference type="SMART" id="SM00563">
    <property type="entry name" value="PlsC"/>
    <property type="match status" value="1"/>
</dbReference>
<reference evidence="4" key="1">
    <citation type="journal article" date="2011" name="Stand. Genomic Sci.">
        <title>Non-contiguous finished genome sequence of the opportunistic oral pathogen Prevotella multisaccharivorax type strain (PPPA20).</title>
        <authorList>
            <person name="Pati A."/>
            <person name="Gronow S."/>
            <person name="Lu M."/>
            <person name="Lapidus A."/>
            <person name="Nolan M."/>
            <person name="Lucas S."/>
            <person name="Hammon N."/>
            <person name="Deshpande S."/>
            <person name="Cheng J.F."/>
            <person name="Tapia R."/>
            <person name="Han C."/>
            <person name="Goodwin L."/>
            <person name="Pitluck S."/>
            <person name="Liolios K."/>
            <person name="Pagani I."/>
            <person name="Mavromatis K."/>
            <person name="Mikhailova N."/>
            <person name="Huntemann M."/>
            <person name="Chen A."/>
            <person name="Palaniappan K."/>
            <person name="Land M."/>
            <person name="Hauser L."/>
            <person name="Detter J.C."/>
            <person name="Brambilla E.M."/>
            <person name="Rohde M."/>
            <person name="Goker M."/>
            <person name="Woyke T."/>
            <person name="Bristow J."/>
            <person name="Eisen J.A."/>
            <person name="Markowitz V."/>
            <person name="Hugenholtz P."/>
            <person name="Kyrpides N.C."/>
            <person name="Klenk H.P."/>
            <person name="Ivanova N."/>
        </authorList>
    </citation>
    <scope>NUCLEOTIDE SEQUENCE [LARGE SCALE GENOMIC DNA]</scope>
    <source>
        <strain evidence="4">DSM 17128</strain>
    </source>
</reference>
<dbReference type="Pfam" id="PF00535">
    <property type="entry name" value="Glycos_transf_2"/>
    <property type="match status" value="1"/>
</dbReference>
<dbReference type="GO" id="GO:0006487">
    <property type="term" value="P:protein N-linked glycosylation"/>
    <property type="evidence" value="ECO:0007669"/>
    <property type="project" value="TreeGrafter"/>
</dbReference>
<dbReference type="GO" id="GO:0016746">
    <property type="term" value="F:acyltransferase activity"/>
    <property type="evidence" value="ECO:0007669"/>
    <property type="project" value="UniProtKB-KW"/>
</dbReference>
<name>F8N636_9BACT</name>
<keyword evidence="1" id="KW-0472">Membrane</keyword>
<sequence length="505" mass="58442">MTVQNFPTDQEAVRQALHDRAICIIIPTYNNVGTIDCVVRKALDYCGDVYVVDDGSDDGTSEALAAIDGIRLVAYRRNRGKGYALKQGFRQALSDGFAYAITMDADGQHLAKDIPAFLEANKKWPGTLILGRRNISGADRPPGSSFANKFSNFWFFVETLHALPDTQTGFRLYPLKKLYGYRMLTSRYEAELELLVFASWHGIKIHAIPIDVYYPPREERVSHFRPVVDFLRITILNTVLCCLAVVYGLPLWVFRKVATLFRTVLSATFFSIMMFVFITPWVWLYVKCGGMTEKKKWHLHMLIYRVARLITLRIGVPGARLSYQIDKNVDFNRPSILICNHQSHFDLIYLLSLTPKVIFLTNNWVWHNPFYGFLIRHAEYYPVTEGIEELLPRFRSLVERGYNIAIFPEGTRSRDGKIGVFHKGAFFVAEQLGIDIVPMFLYGTGRVLKKKTYHMEKSPVYVEVNRPYTQEELKKIGDVRLQTKRFRKLYIRHFREISDRMEQDV</sequence>
<evidence type="ECO:0000313" key="3">
    <source>
        <dbReference type="EMBL" id="EGN58209.1"/>
    </source>
</evidence>
<feature type="transmembrane region" description="Helical" evidence="1">
    <location>
        <begin position="230"/>
        <end position="252"/>
    </location>
</feature>
<dbReference type="SUPFAM" id="SSF69593">
    <property type="entry name" value="Glycerol-3-phosphate (1)-acyltransferase"/>
    <property type="match status" value="1"/>
</dbReference>
<dbReference type="Pfam" id="PF01553">
    <property type="entry name" value="Acyltransferase"/>
    <property type="match status" value="1"/>
</dbReference>
<dbReference type="eggNOG" id="COG0204">
    <property type="taxonomic scope" value="Bacteria"/>
</dbReference>
<dbReference type="EMBL" id="GL945017">
    <property type="protein sequence ID" value="EGN58209.1"/>
    <property type="molecule type" value="Genomic_DNA"/>
</dbReference>
<proteinExistence type="predicted"/>
<dbReference type="CDD" id="cd07989">
    <property type="entry name" value="LPLAT_AGPAT-like"/>
    <property type="match status" value="1"/>
</dbReference>
<keyword evidence="1" id="KW-0812">Transmembrane</keyword>
<gene>
    <name evidence="3" type="ORF">Premu_2864</name>
</gene>
<dbReference type="RefSeq" id="WP_007576262.1">
    <property type="nucleotide sequence ID" value="NZ_BPTS01000002.1"/>
</dbReference>
<dbReference type="HOGENOM" id="CLU_549626_0_0_10"/>
<dbReference type="Gene3D" id="3.90.550.10">
    <property type="entry name" value="Spore Coat Polysaccharide Biosynthesis Protein SpsA, Chain A"/>
    <property type="match status" value="1"/>
</dbReference>
<dbReference type="eggNOG" id="COG1216">
    <property type="taxonomic scope" value="Bacteria"/>
</dbReference>